<dbReference type="AlphaFoldDB" id="A0A1F6CCP3"/>
<keyword evidence="2" id="KW-0378">Hydrolase</keyword>
<dbReference type="EMBL" id="MFKQ01000034">
    <property type="protein sequence ID" value="OGG46968.1"/>
    <property type="molecule type" value="Genomic_DNA"/>
</dbReference>
<dbReference type="Proteomes" id="UP000178344">
    <property type="component" value="Unassembled WGS sequence"/>
</dbReference>
<dbReference type="InterPro" id="IPR029001">
    <property type="entry name" value="ITPase-like_fam"/>
</dbReference>
<dbReference type="SUPFAM" id="SSF52972">
    <property type="entry name" value="ITPase-like"/>
    <property type="match status" value="1"/>
</dbReference>
<dbReference type="CDD" id="cd00515">
    <property type="entry name" value="HAM1"/>
    <property type="match status" value="1"/>
</dbReference>
<evidence type="ECO:0000256" key="2">
    <source>
        <dbReference type="ARBA" id="ARBA00022801"/>
    </source>
</evidence>
<dbReference type="GO" id="GO:0047429">
    <property type="term" value="F:nucleoside triphosphate diphosphatase activity"/>
    <property type="evidence" value="ECO:0007669"/>
    <property type="project" value="InterPro"/>
</dbReference>
<evidence type="ECO:0008006" key="5">
    <source>
        <dbReference type="Google" id="ProtNLM"/>
    </source>
</evidence>
<protein>
    <recommendedName>
        <fullName evidence="5">Non-canonical purine NTP pyrophosphatase, RdgB/HAM1 family</fullName>
    </recommendedName>
</protein>
<evidence type="ECO:0000313" key="4">
    <source>
        <dbReference type="Proteomes" id="UP000178344"/>
    </source>
</evidence>
<sequence>MPLEQVNIDLPEPQTIDTEEIIRQKLTAAEAHATGEYIVEDTSLYFDCFKNKLPGPFIKWFEKVIGNDGIVELVQKYKNTKAEAVVVIGYIHPINGINFFEGKVRGDIVPYRGDKDFGWGPIFQPEGYTKTFGEMERDEKHEISMRAIATKKLKKFLESDAIL</sequence>
<name>A0A1F6CCP3_9BACT</name>
<dbReference type="PANTHER" id="PTHR11067">
    <property type="entry name" value="INOSINE TRIPHOSPHATE PYROPHOSPHATASE/HAM1 PROTEIN"/>
    <property type="match status" value="1"/>
</dbReference>
<gene>
    <name evidence="3" type="ORF">A2671_02580</name>
</gene>
<proteinExistence type="inferred from homology"/>
<evidence type="ECO:0000256" key="1">
    <source>
        <dbReference type="ARBA" id="ARBA00008023"/>
    </source>
</evidence>
<reference evidence="3 4" key="1">
    <citation type="journal article" date="2016" name="Nat. Commun.">
        <title>Thousands of microbial genomes shed light on interconnected biogeochemical processes in an aquifer system.</title>
        <authorList>
            <person name="Anantharaman K."/>
            <person name="Brown C.T."/>
            <person name="Hug L.A."/>
            <person name="Sharon I."/>
            <person name="Castelle C.J."/>
            <person name="Probst A.J."/>
            <person name="Thomas B.C."/>
            <person name="Singh A."/>
            <person name="Wilkins M.J."/>
            <person name="Karaoz U."/>
            <person name="Brodie E.L."/>
            <person name="Williams K.H."/>
            <person name="Hubbard S.S."/>
            <person name="Banfield J.F."/>
        </authorList>
    </citation>
    <scope>NUCLEOTIDE SEQUENCE [LARGE SCALE GENOMIC DNA]</scope>
</reference>
<dbReference type="InterPro" id="IPR002637">
    <property type="entry name" value="RdgB/HAM1"/>
</dbReference>
<comment type="similarity">
    <text evidence="1">Belongs to the HAM1 NTPase family.</text>
</comment>
<evidence type="ECO:0000313" key="3">
    <source>
        <dbReference type="EMBL" id="OGG46968.1"/>
    </source>
</evidence>
<comment type="caution">
    <text evidence="3">The sequence shown here is derived from an EMBL/GenBank/DDBJ whole genome shotgun (WGS) entry which is preliminary data.</text>
</comment>
<dbReference type="GO" id="GO:0005737">
    <property type="term" value="C:cytoplasm"/>
    <property type="evidence" value="ECO:0007669"/>
    <property type="project" value="TreeGrafter"/>
</dbReference>
<dbReference type="Gene3D" id="3.90.950.10">
    <property type="match status" value="1"/>
</dbReference>
<accession>A0A1F6CCP3</accession>
<dbReference type="Pfam" id="PF01725">
    <property type="entry name" value="Ham1p_like"/>
    <property type="match status" value="1"/>
</dbReference>
<organism evidence="3 4">
    <name type="scientific">Candidatus Kaiserbacteria bacterium RIFCSPHIGHO2_01_FULL_49_13</name>
    <dbReference type="NCBI Taxonomy" id="1798477"/>
    <lineage>
        <taxon>Bacteria</taxon>
        <taxon>Candidatus Kaiseribacteriota</taxon>
    </lineage>
</organism>
<dbReference type="PANTHER" id="PTHR11067:SF9">
    <property type="entry name" value="INOSINE TRIPHOSPHATE PYROPHOSPHATASE"/>
    <property type="match status" value="1"/>
</dbReference>
<dbReference type="GO" id="GO:0009143">
    <property type="term" value="P:nucleoside triphosphate catabolic process"/>
    <property type="evidence" value="ECO:0007669"/>
    <property type="project" value="InterPro"/>
</dbReference>